<dbReference type="RefSeq" id="WP_133575180.1">
    <property type="nucleotide sequence ID" value="NZ_SNYC01000003.1"/>
</dbReference>
<proteinExistence type="predicted"/>
<sequence>MPDEVNKKFEAKHLANIKANQKQIKKHYLSVIEKIYKKAQGLQFNGKEFKLENYPALSSEIDRALLKFSKDFDITLFNGIKAEWELSIEKNFEIVHKNYGKENISDSVNKILLDPQSAALEEFINRKINGLGISDRVWKYTNQFKNEIENNLYAGLSEGKSAAAMARDHVQYLENPDKLFRRVKYINSKGDTVLRLSKAAQEYKPGKGVYRSSYKNAMRLTRDTINDSYRQADMVKYQSLAFVLGYVVNLSAMHPVTDICDALKGIYPKTFVWRKWHNQCICNCTPKLPSMKEYREYERAILNGTDSEFVFTGQVNDMPKNLNTYVEENKGFMDNWKRKPDWVTENGINL</sequence>
<gene>
    <name evidence="1" type="ORF">ATK78_1303</name>
</gene>
<keyword evidence="2" id="KW-1185">Reference proteome</keyword>
<comment type="caution">
    <text evidence="1">The sequence shown here is derived from an EMBL/GenBank/DDBJ whole genome shotgun (WGS) entry which is preliminary data.</text>
</comment>
<protein>
    <submittedName>
        <fullName evidence="1">Uncharacterized protein</fullName>
    </submittedName>
</protein>
<name>A0A4R6T465_9SPHI</name>
<dbReference type="EMBL" id="SNYC01000003">
    <property type="protein sequence ID" value="TDQ12171.1"/>
    <property type="molecule type" value="Genomic_DNA"/>
</dbReference>
<evidence type="ECO:0000313" key="2">
    <source>
        <dbReference type="Proteomes" id="UP000295620"/>
    </source>
</evidence>
<reference evidence="1 2" key="1">
    <citation type="submission" date="2019-03" db="EMBL/GenBank/DDBJ databases">
        <title>Genomic Encyclopedia of Archaeal and Bacterial Type Strains, Phase II (KMG-II): from individual species to whole genera.</title>
        <authorList>
            <person name="Goeker M."/>
        </authorList>
    </citation>
    <scope>NUCLEOTIDE SEQUENCE [LARGE SCALE GENOMIC DNA]</scope>
    <source>
        <strain evidence="1 2">DSM 19035</strain>
    </source>
</reference>
<accession>A0A4R6T465</accession>
<dbReference type="AlphaFoldDB" id="A0A4R6T465"/>
<dbReference type="OrthoDB" id="661150at2"/>
<dbReference type="Proteomes" id="UP000295620">
    <property type="component" value="Unassembled WGS sequence"/>
</dbReference>
<evidence type="ECO:0000313" key="1">
    <source>
        <dbReference type="EMBL" id="TDQ12171.1"/>
    </source>
</evidence>
<organism evidence="1 2">
    <name type="scientific">Pedobacter metabolipauper</name>
    <dbReference type="NCBI Taxonomy" id="425513"/>
    <lineage>
        <taxon>Bacteria</taxon>
        <taxon>Pseudomonadati</taxon>
        <taxon>Bacteroidota</taxon>
        <taxon>Sphingobacteriia</taxon>
        <taxon>Sphingobacteriales</taxon>
        <taxon>Sphingobacteriaceae</taxon>
        <taxon>Pedobacter</taxon>
    </lineage>
</organism>